<reference evidence="1 2" key="1">
    <citation type="submission" date="2021-06" db="EMBL/GenBank/DDBJ databases">
        <title>Caerostris extrusa draft genome.</title>
        <authorList>
            <person name="Kono N."/>
            <person name="Arakawa K."/>
        </authorList>
    </citation>
    <scope>NUCLEOTIDE SEQUENCE [LARGE SCALE GENOMIC DNA]</scope>
</reference>
<proteinExistence type="predicted"/>
<dbReference type="EMBL" id="BPLR01000202">
    <property type="protein sequence ID" value="GIY92857.1"/>
    <property type="molecule type" value="Genomic_DNA"/>
</dbReference>
<protein>
    <submittedName>
        <fullName evidence="1">Uncharacterized protein</fullName>
    </submittedName>
</protein>
<accession>A0AAV4XCE9</accession>
<gene>
    <name evidence="1" type="ORF">CEXT_517061</name>
</gene>
<organism evidence="1 2">
    <name type="scientific">Caerostris extrusa</name>
    <name type="common">Bark spider</name>
    <name type="synonym">Caerostris bankana</name>
    <dbReference type="NCBI Taxonomy" id="172846"/>
    <lineage>
        <taxon>Eukaryota</taxon>
        <taxon>Metazoa</taxon>
        <taxon>Ecdysozoa</taxon>
        <taxon>Arthropoda</taxon>
        <taxon>Chelicerata</taxon>
        <taxon>Arachnida</taxon>
        <taxon>Araneae</taxon>
        <taxon>Araneomorphae</taxon>
        <taxon>Entelegynae</taxon>
        <taxon>Araneoidea</taxon>
        <taxon>Araneidae</taxon>
        <taxon>Caerostris</taxon>
    </lineage>
</organism>
<dbReference type="AlphaFoldDB" id="A0AAV4XCE9"/>
<evidence type="ECO:0000313" key="2">
    <source>
        <dbReference type="Proteomes" id="UP001054945"/>
    </source>
</evidence>
<evidence type="ECO:0000313" key="1">
    <source>
        <dbReference type="EMBL" id="GIY92857.1"/>
    </source>
</evidence>
<comment type="caution">
    <text evidence="1">The sequence shown here is derived from an EMBL/GenBank/DDBJ whole genome shotgun (WGS) entry which is preliminary data.</text>
</comment>
<keyword evidence="2" id="KW-1185">Reference proteome</keyword>
<sequence length="126" mass="14755">MLSKFSRFVIRGSLGPSETNFVRWSEFLGVVNCFRTCKRSFCVQNAVNFSLETKRPFIRGKKDTRYLSFFNKTTNPRPLVPLSCSRENRTLLQILKTWTTTRALEHDSLQEEFYNAFHSTRGSRAF</sequence>
<name>A0AAV4XCE9_CAEEX</name>
<dbReference type="Proteomes" id="UP001054945">
    <property type="component" value="Unassembled WGS sequence"/>
</dbReference>